<sequence>MRIDQAGDRRTGGNRPEHGQLGLQHHDVGQVVPAERDRRHKARNILPKILGDQRFTPRHRCRRYRPVKANLENRTYRRFRAILGDDLADAALNMDTRVGPDKLLDLESTFDFKWNKPQQSSFSLLRDIFTHLPACRTVGFMKARG</sequence>
<gene>
    <name evidence="2" type="ORF">GCM10010389_36340</name>
</gene>
<organism evidence="2 3">
    <name type="scientific">Streptomyces echinoruber</name>
    <dbReference type="NCBI Taxonomy" id="68898"/>
    <lineage>
        <taxon>Bacteria</taxon>
        <taxon>Bacillati</taxon>
        <taxon>Actinomycetota</taxon>
        <taxon>Actinomycetes</taxon>
        <taxon>Kitasatosporales</taxon>
        <taxon>Streptomycetaceae</taxon>
        <taxon>Streptomyces</taxon>
    </lineage>
</organism>
<reference evidence="2" key="2">
    <citation type="submission" date="2020-09" db="EMBL/GenBank/DDBJ databases">
        <authorList>
            <person name="Sun Q."/>
            <person name="Ohkuma M."/>
        </authorList>
    </citation>
    <scope>NUCLEOTIDE SEQUENCE</scope>
    <source>
        <strain evidence="2">JCM 5016</strain>
    </source>
</reference>
<feature type="region of interest" description="Disordered" evidence="1">
    <location>
        <begin position="1"/>
        <end position="26"/>
    </location>
</feature>
<proteinExistence type="predicted"/>
<dbReference type="AlphaFoldDB" id="A0A918REF9"/>
<evidence type="ECO:0000313" key="2">
    <source>
        <dbReference type="EMBL" id="GGZ94309.1"/>
    </source>
</evidence>
<name>A0A918REF9_9ACTN</name>
<protein>
    <submittedName>
        <fullName evidence="2">Uncharacterized protein</fullName>
    </submittedName>
</protein>
<accession>A0A918REF9</accession>
<comment type="caution">
    <text evidence="2">The sequence shown here is derived from an EMBL/GenBank/DDBJ whole genome shotgun (WGS) entry which is preliminary data.</text>
</comment>
<reference evidence="2" key="1">
    <citation type="journal article" date="2014" name="Int. J. Syst. Evol. Microbiol.">
        <title>Complete genome sequence of Corynebacterium casei LMG S-19264T (=DSM 44701T), isolated from a smear-ripened cheese.</title>
        <authorList>
            <consortium name="US DOE Joint Genome Institute (JGI-PGF)"/>
            <person name="Walter F."/>
            <person name="Albersmeier A."/>
            <person name="Kalinowski J."/>
            <person name="Ruckert C."/>
        </authorList>
    </citation>
    <scope>NUCLEOTIDE SEQUENCE</scope>
    <source>
        <strain evidence="2">JCM 5016</strain>
    </source>
</reference>
<evidence type="ECO:0000256" key="1">
    <source>
        <dbReference type="SAM" id="MobiDB-lite"/>
    </source>
</evidence>
<dbReference type="Proteomes" id="UP000623010">
    <property type="component" value="Unassembled WGS sequence"/>
</dbReference>
<evidence type="ECO:0000313" key="3">
    <source>
        <dbReference type="Proteomes" id="UP000623010"/>
    </source>
</evidence>
<keyword evidence="3" id="KW-1185">Reference proteome</keyword>
<dbReference type="EMBL" id="BMWH01000014">
    <property type="protein sequence ID" value="GGZ94309.1"/>
    <property type="molecule type" value="Genomic_DNA"/>
</dbReference>